<keyword evidence="3 6" id="KW-0812">Transmembrane</keyword>
<dbReference type="GO" id="GO:0005886">
    <property type="term" value="C:plasma membrane"/>
    <property type="evidence" value="ECO:0007669"/>
    <property type="project" value="UniProtKB-SubCell"/>
</dbReference>
<protein>
    <submittedName>
        <fullName evidence="7">ABC transporter permease</fullName>
    </submittedName>
</protein>
<organism evidence="7 8">
    <name type="scientific">Lichenibacterium ramalinae</name>
    <dbReference type="NCBI Taxonomy" id="2316527"/>
    <lineage>
        <taxon>Bacteria</taxon>
        <taxon>Pseudomonadati</taxon>
        <taxon>Pseudomonadota</taxon>
        <taxon>Alphaproteobacteria</taxon>
        <taxon>Hyphomicrobiales</taxon>
        <taxon>Lichenihabitantaceae</taxon>
        <taxon>Lichenibacterium</taxon>
    </lineage>
</organism>
<feature type="transmembrane region" description="Helical" evidence="6">
    <location>
        <begin position="58"/>
        <end position="79"/>
    </location>
</feature>
<keyword evidence="4 6" id="KW-1133">Transmembrane helix</keyword>
<dbReference type="AlphaFoldDB" id="A0A4Q2RAN0"/>
<gene>
    <name evidence="7" type="ORF">D3272_23275</name>
</gene>
<accession>A0A4Q2RAN0</accession>
<comment type="caution">
    <text evidence="7">The sequence shown here is derived from an EMBL/GenBank/DDBJ whole genome shotgun (WGS) entry which is preliminary data.</text>
</comment>
<feature type="transmembrane region" description="Helical" evidence="6">
    <location>
        <begin position="29"/>
        <end position="52"/>
    </location>
</feature>
<proteinExistence type="predicted"/>
<dbReference type="Proteomes" id="UP000289411">
    <property type="component" value="Unassembled WGS sequence"/>
</dbReference>
<dbReference type="EMBL" id="QYBC01000025">
    <property type="protein sequence ID" value="RYB01948.1"/>
    <property type="molecule type" value="Genomic_DNA"/>
</dbReference>
<dbReference type="PANTHER" id="PTHR32196">
    <property type="entry name" value="ABC TRANSPORTER PERMEASE PROTEIN YPHD-RELATED-RELATED"/>
    <property type="match status" value="1"/>
</dbReference>
<comment type="subcellular location">
    <subcellularLocation>
        <location evidence="1">Cell membrane</location>
        <topology evidence="1">Multi-pass membrane protein</topology>
    </subcellularLocation>
</comment>
<feature type="transmembrane region" description="Helical" evidence="6">
    <location>
        <begin position="230"/>
        <end position="249"/>
    </location>
</feature>
<dbReference type="OrthoDB" id="7157592at2"/>
<keyword evidence="2" id="KW-1003">Cell membrane</keyword>
<feature type="transmembrane region" description="Helical" evidence="6">
    <location>
        <begin position="110"/>
        <end position="128"/>
    </location>
</feature>
<dbReference type="PANTHER" id="PTHR32196:SF72">
    <property type="entry name" value="RIBOSE IMPORT PERMEASE PROTEIN RBSC"/>
    <property type="match status" value="1"/>
</dbReference>
<evidence type="ECO:0000256" key="4">
    <source>
        <dbReference type="ARBA" id="ARBA00022989"/>
    </source>
</evidence>
<reference evidence="7 8" key="1">
    <citation type="submission" date="2018-09" db="EMBL/GenBank/DDBJ databases">
        <authorList>
            <person name="Grouzdev D.S."/>
            <person name="Krutkina M.S."/>
        </authorList>
    </citation>
    <scope>NUCLEOTIDE SEQUENCE [LARGE SCALE GENOMIC DNA]</scope>
    <source>
        <strain evidence="7 8">RmlP001</strain>
    </source>
</reference>
<feature type="transmembrane region" description="Helical" evidence="6">
    <location>
        <begin position="309"/>
        <end position="329"/>
    </location>
</feature>
<evidence type="ECO:0000313" key="7">
    <source>
        <dbReference type="EMBL" id="RYB01948.1"/>
    </source>
</evidence>
<evidence type="ECO:0000256" key="5">
    <source>
        <dbReference type="ARBA" id="ARBA00023136"/>
    </source>
</evidence>
<reference evidence="7 8" key="2">
    <citation type="submission" date="2019-02" db="EMBL/GenBank/DDBJ databases">
        <title>'Lichenibacterium ramalinii' gen. nov. sp. nov., 'Lichenibacterium minor' gen. nov. sp. nov.</title>
        <authorList>
            <person name="Pankratov T."/>
        </authorList>
    </citation>
    <scope>NUCLEOTIDE SEQUENCE [LARGE SCALE GENOMIC DNA]</scope>
    <source>
        <strain evidence="7 8">RmlP001</strain>
    </source>
</reference>
<evidence type="ECO:0000256" key="6">
    <source>
        <dbReference type="SAM" id="Phobius"/>
    </source>
</evidence>
<dbReference type="InterPro" id="IPR001851">
    <property type="entry name" value="ABC_transp_permease"/>
</dbReference>
<sequence length="334" mass="33957">MQPDRATIPSGDLAAPTPVRTRVDVRALLLRYALVIVLFVFVGVLGVSNASFFTLSNFNVVLLQVSTNALLATGATYVILTGGIDLSVGSVVGMSGVVAAMVAQRDGLPWSTAAVAAGVAAGGAVGLLNGSLVAVARVPAFVATLGTMTIALGIAYVLSDGQPISGLSDAFLAVSDHFYGFPVPVLLMVAAVVVSWLLLSRTRLGLHIYATGGNPQAARVAGVNLRAIRLTVYTISGLLAGLAGVVLASRATAGIATTGTGYELNAIAAAVIGGISLMGGRGSIFGTVFGFMIIGVLDNGLNILNVSPFYQLIIKGAIIIGAVFIDSTLNRKDD</sequence>
<keyword evidence="5 6" id="KW-0472">Membrane</keyword>
<evidence type="ECO:0000256" key="1">
    <source>
        <dbReference type="ARBA" id="ARBA00004651"/>
    </source>
</evidence>
<evidence type="ECO:0000256" key="2">
    <source>
        <dbReference type="ARBA" id="ARBA00022475"/>
    </source>
</evidence>
<keyword evidence="8" id="KW-1185">Reference proteome</keyword>
<feature type="transmembrane region" description="Helical" evidence="6">
    <location>
        <begin position="86"/>
        <end position="104"/>
    </location>
</feature>
<feature type="transmembrane region" description="Helical" evidence="6">
    <location>
        <begin position="178"/>
        <end position="199"/>
    </location>
</feature>
<name>A0A4Q2RAN0_9HYPH</name>
<dbReference type="Pfam" id="PF02653">
    <property type="entry name" value="BPD_transp_2"/>
    <property type="match status" value="1"/>
</dbReference>
<evidence type="ECO:0000313" key="8">
    <source>
        <dbReference type="Proteomes" id="UP000289411"/>
    </source>
</evidence>
<dbReference type="CDD" id="cd06579">
    <property type="entry name" value="TM_PBP1_transp_AraH_like"/>
    <property type="match status" value="1"/>
</dbReference>
<dbReference type="RefSeq" id="WP_129221613.1">
    <property type="nucleotide sequence ID" value="NZ_QYBC01000025.1"/>
</dbReference>
<dbReference type="GO" id="GO:0022857">
    <property type="term" value="F:transmembrane transporter activity"/>
    <property type="evidence" value="ECO:0007669"/>
    <property type="project" value="InterPro"/>
</dbReference>
<feature type="transmembrane region" description="Helical" evidence="6">
    <location>
        <begin position="140"/>
        <end position="158"/>
    </location>
</feature>
<evidence type="ECO:0000256" key="3">
    <source>
        <dbReference type="ARBA" id="ARBA00022692"/>
    </source>
</evidence>